<evidence type="ECO:0000313" key="2">
    <source>
        <dbReference type="EMBL" id="PBK94346.1"/>
    </source>
</evidence>
<feature type="compositionally biased region" description="Basic and acidic residues" evidence="1">
    <location>
        <begin position="122"/>
        <end position="131"/>
    </location>
</feature>
<keyword evidence="3" id="KW-1185">Reference proteome</keyword>
<feature type="region of interest" description="Disordered" evidence="1">
    <location>
        <begin position="122"/>
        <end position="141"/>
    </location>
</feature>
<evidence type="ECO:0000256" key="1">
    <source>
        <dbReference type="SAM" id="MobiDB-lite"/>
    </source>
</evidence>
<accession>A0A2H3E3U0</accession>
<feature type="region of interest" description="Disordered" evidence="1">
    <location>
        <begin position="149"/>
        <end position="172"/>
    </location>
</feature>
<dbReference type="InParanoid" id="A0A2H3E3U0"/>
<protein>
    <submittedName>
        <fullName evidence="2">Uncharacterized protein</fullName>
    </submittedName>
</protein>
<gene>
    <name evidence="2" type="ORF">ARMGADRAFT_1029477</name>
</gene>
<organism evidence="2 3">
    <name type="scientific">Armillaria gallica</name>
    <name type="common">Bulbous honey fungus</name>
    <name type="synonym">Armillaria bulbosa</name>
    <dbReference type="NCBI Taxonomy" id="47427"/>
    <lineage>
        <taxon>Eukaryota</taxon>
        <taxon>Fungi</taxon>
        <taxon>Dikarya</taxon>
        <taxon>Basidiomycota</taxon>
        <taxon>Agaricomycotina</taxon>
        <taxon>Agaricomycetes</taxon>
        <taxon>Agaricomycetidae</taxon>
        <taxon>Agaricales</taxon>
        <taxon>Marasmiineae</taxon>
        <taxon>Physalacriaceae</taxon>
        <taxon>Armillaria</taxon>
    </lineage>
</organism>
<reference evidence="3" key="1">
    <citation type="journal article" date="2017" name="Nat. Ecol. Evol.">
        <title>Genome expansion and lineage-specific genetic innovations in the forest pathogenic fungi Armillaria.</title>
        <authorList>
            <person name="Sipos G."/>
            <person name="Prasanna A.N."/>
            <person name="Walter M.C."/>
            <person name="O'Connor E."/>
            <person name="Balint B."/>
            <person name="Krizsan K."/>
            <person name="Kiss B."/>
            <person name="Hess J."/>
            <person name="Varga T."/>
            <person name="Slot J."/>
            <person name="Riley R."/>
            <person name="Boka B."/>
            <person name="Rigling D."/>
            <person name="Barry K."/>
            <person name="Lee J."/>
            <person name="Mihaltcheva S."/>
            <person name="LaButti K."/>
            <person name="Lipzen A."/>
            <person name="Waldron R."/>
            <person name="Moloney N.M."/>
            <person name="Sperisen C."/>
            <person name="Kredics L."/>
            <person name="Vagvoelgyi C."/>
            <person name="Patrignani A."/>
            <person name="Fitzpatrick D."/>
            <person name="Nagy I."/>
            <person name="Doyle S."/>
            <person name="Anderson J.B."/>
            <person name="Grigoriev I.V."/>
            <person name="Gueldener U."/>
            <person name="Muensterkoetter M."/>
            <person name="Nagy L.G."/>
        </authorList>
    </citation>
    <scope>NUCLEOTIDE SEQUENCE [LARGE SCALE GENOMIC DNA]</scope>
    <source>
        <strain evidence="3">Ar21-2</strain>
    </source>
</reference>
<dbReference type="AlphaFoldDB" id="A0A2H3E3U0"/>
<proteinExistence type="predicted"/>
<sequence>MSMLHRCFNRKHDRDRHERIHLKGAARVEHLHYCPLGSHCPHDFKNLQLGNLRMHIKTVHRDIQHLICQTQQPSQGIRQRNTEDGIRHHYLALSPIPPRPPLQRHLSRLSLSIYYTRENHIGATRHPESRQTHPNPSNAPYMLIYRASPTATPSRGPVPQAYHPSSPPPRGTKALLQNAF</sequence>
<dbReference type="OrthoDB" id="3033780at2759"/>
<name>A0A2H3E3U0_ARMGA</name>
<evidence type="ECO:0000313" key="3">
    <source>
        <dbReference type="Proteomes" id="UP000217790"/>
    </source>
</evidence>
<dbReference type="EMBL" id="KZ293654">
    <property type="protein sequence ID" value="PBK94346.1"/>
    <property type="molecule type" value="Genomic_DNA"/>
</dbReference>
<dbReference type="Proteomes" id="UP000217790">
    <property type="component" value="Unassembled WGS sequence"/>
</dbReference>